<gene>
    <name evidence="1" type="ORF">IHE45_05G040000</name>
</gene>
<evidence type="ECO:0000313" key="1">
    <source>
        <dbReference type="EMBL" id="KAH7681135.1"/>
    </source>
</evidence>
<proteinExistence type="predicted"/>
<name>A0ACB7W0T7_DIOAL</name>
<protein>
    <submittedName>
        <fullName evidence="1">TPR-like protein</fullName>
    </submittedName>
</protein>
<comment type="caution">
    <text evidence="1">The sequence shown here is derived from an EMBL/GenBank/DDBJ whole genome shotgun (WGS) entry which is preliminary data.</text>
</comment>
<keyword evidence="2" id="KW-1185">Reference proteome</keyword>
<sequence length="659" mass="73572">MNFSFTFFFTRAQSSSMSPLLLRFSSLSRPKRTWNSNQKLLITNQTLVAMESCSSMPELKQIQAQMTRTGLIFHCFPASRVLAFCALSNPPQMHHACLIFAQSPQPNTFMYNTMIRGYTRSTLPSMALLYFIALMREPVEPDARSFVFALKACEKFACVSAGEGVHCLVCKLGFQFDLVVENSLVHFYAEHGRVGCARKVFDGIPQRDVFSWTTMIDVYARSGFGFEAFRTFSLMRTSDVRPNEVTMITVLSACLQIGVLNLGKSVHAIIEKSNLNVTVNLLNALVDMYGKCCCVGSARKVFDGMETKDVFSWTSLLNAYAKSGDLELARQIFDDMPEKNAVSWSSMIAGYSQANQPDEALEMFRAMVAASVEPIDATLVSVLSSCAQTGCLDLGRWIYDHYILEKQIIVGVNLVNAFIDMYAKCGDLSAAAKLFNEMPKRDSVSWNSIITGYAIHGYGEEALSLFEQMKSEGVSPDDITFVGVLSACNHSGLVAKGRKHFEEMKTVFGIEPRAEHYACLIDLLSRVGLLEDVFELVKRMPMEPDAAGWGAILNACRIHGNVELGTCAGDKLLGLDPGDSGIYILLSNLYAGKEKWNEVKKVRRMMRERGVKKTPGFSSIEVDGKFHEFFSADKSHILSEEIYGILDVLYIQFRFKHRQ</sequence>
<organism evidence="1 2">
    <name type="scientific">Dioscorea alata</name>
    <name type="common">Purple yam</name>
    <dbReference type="NCBI Taxonomy" id="55571"/>
    <lineage>
        <taxon>Eukaryota</taxon>
        <taxon>Viridiplantae</taxon>
        <taxon>Streptophyta</taxon>
        <taxon>Embryophyta</taxon>
        <taxon>Tracheophyta</taxon>
        <taxon>Spermatophyta</taxon>
        <taxon>Magnoliopsida</taxon>
        <taxon>Liliopsida</taxon>
        <taxon>Dioscoreales</taxon>
        <taxon>Dioscoreaceae</taxon>
        <taxon>Dioscorea</taxon>
    </lineage>
</organism>
<dbReference type="EMBL" id="CM037015">
    <property type="protein sequence ID" value="KAH7681135.1"/>
    <property type="molecule type" value="Genomic_DNA"/>
</dbReference>
<accession>A0ACB7W0T7</accession>
<evidence type="ECO:0000313" key="2">
    <source>
        <dbReference type="Proteomes" id="UP000827976"/>
    </source>
</evidence>
<dbReference type="Proteomes" id="UP000827976">
    <property type="component" value="Chromosome 5"/>
</dbReference>
<reference evidence="2" key="1">
    <citation type="journal article" date="2022" name="Nat. Commun.">
        <title>Chromosome evolution and the genetic basis of agronomically important traits in greater yam.</title>
        <authorList>
            <person name="Bredeson J.V."/>
            <person name="Lyons J.B."/>
            <person name="Oniyinde I.O."/>
            <person name="Okereke N.R."/>
            <person name="Kolade O."/>
            <person name="Nnabue I."/>
            <person name="Nwadili C.O."/>
            <person name="Hribova E."/>
            <person name="Parker M."/>
            <person name="Nwogha J."/>
            <person name="Shu S."/>
            <person name="Carlson J."/>
            <person name="Kariba R."/>
            <person name="Muthemba S."/>
            <person name="Knop K."/>
            <person name="Barton G.J."/>
            <person name="Sherwood A.V."/>
            <person name="Lopez-Montes A."/>
            <person name="Asiedu R."/>
            <person name="Jamnadass R."/>
            <person name="Muchugi A."/>
            <person name="Goodstein D."/>
            <person name="Egesi C.N."/>
            <person name="Featherston J."/>
            <person name="Asfaw A."/>
            <person name="Simpson G.G."/>
            <person name="Dolezel J."/>
            <person name="Hendre P.S."/>
            <person name="Van Deynze A."/>
            <person name="Kumar P.L."/>
            <person name="Obidiegwu J.E."/>
            <person name="Bhattacharjee R."/>
            <person name="Rokhsar D.S."/>
        </authorList>
    </citation>
    <scope>NUCLEOTIDE SEQUENCE [LARGE SCALE GENOMIC DNA]</scope>
    <source>
        <strain evidence="2">cv. TDa95/00328</strain>
    </source>
</reference>